<dbReference type="GeneID" id="106809778"/>
<sequence length="972" mass="107798">MGEQPASFYWLLFVVIVSCASRSASASSASGASSENDVQPPEEEASAESAIANYPDVAESSMPTESAASVLPFTTPSSSTSSSTSSSVGVTEASTVGDWTTHASMVGPKPTINQAVVGMVQFLQKEMAELRGAQQEEHDKVALLRAQMEMQQLVNAQLLRAEEKNNEKMSTMTRELTLLITEFQQTREEVAGNITDIWQVLKDQDFESIKAIGRLNSITMELTERQATDHKQTQKQQGMMSALVDRLSLDLTDLVGQYRHNLPTLELVSQQGAQLQVMGEQLDRLRGQVDDVIAGDDWQHALTKRVDDNSAGVEALAYSLAGVAEEAADVVGRLNYSEVRLEGFKREVAVVGAKLDVIADDLDTFENSTSLDLEGKSIEMQLQASRREATERDVASLFTALDKLADAHEASTADVADVVDDVFRLRNTLREELLRINETERDVDALNSSVRAHIDRSAADAEPRNRYHSVSSLANETADGGDIFGESRFRASMRTRLGDVERRVGALQATCERAETNSQRLGKILLDNSDGEAGDSSGDGDGPFPAADNVIPVDALELWKAGVDTTLTNLETTFSAELASLAANVTRVTSRLSNVDDDEEERDTAKAVSGLEFSLSQMQTALDVLQIGQAELESRTLSHGDEVTRLASKVRADQYNLVDLQNTMFNYSLQACRDVNENLQQNLKISNVEVKYHQLENSLEEQRTSIILIGNKVNAMASRSITDELSSKLRSLRTEVDSAIDKIPKAVDVLEALDHQVAQFVYQLPEDCSMRTVPVRYESYSSGVYLIKPNNLNESVRVFCDVDEAGDMWTVIQRRLDGSVDFYRTWTDYRDGFGTAAGEYWLGNEHIHAITRTGNYSLRVDMWDADGTYRYATYEEFSVADAADDYRLQLNGYGGNATDAMMYHSNMRFSTRDRDNDVSSSHCARFYQGGWWYTHCQTTNLNGEFKVGMTWFDRDTNDWTQLAKVVMKVRPI</sequence>
<feature type="coiled-coil region" evidence="1">
    <location>
        <begin position="685"/>
        <end position="742"/>
    </location>
</feature>
<evidence type="ECO:0000256" key="3">
    <source>
        <dbReference type="SAM" id="SignalP"/>
    </source>
</evidence>
<keyword evidence="1" id="KW-0175">Coiled coil</keyword>
<keyword evidence="3" id="KW-0732">Signal</keyword>
<dbReference type="InterPro" id="IPR014716">
    <property type="entry name" value="Fibrinogen_a/b/g_C_1"/>
</dbReference>
<dbReference type="Gene3D" id="3.90.215.10">
    <property type="entry name" value="Gamma Fibrinogen, chain A, domain 1"/>
    <property type="match status" value="1"/>
</dbReference>
<feature type="region of interest" description="Disordered" evidence="2">
    <location>
        <begin position="25"/>
        <end position="91"/>
    </location>
</feature>
<dbReference type="PANTHER" id="PTHR19143:SF444">
    <property type="entry name" value="PROTEIN SCABROUS"/>
    <property type="match status" value="1"/>
</dbReference>
<reference evidence="6" key="1">
    <citation type="submission" date="2025-08" db="UniProtKB">
        <authorList>
            <consortium name="RefSeq"/>
        </authorList>
    </citation>
    <scope>IDENTIFICATION</scope>
</reference>
<proteinExistence type="predicted"/>
<name>A0ABM1E8E7_PRICU</name>
<feature type="domain" description="Fibrinogen C-terminal" evidence="4">
    <location>
        <begin position="759"/>
        <end position="972"/>
    </location>
</feature>
<dbReference type="Proteomes" id="UP000695022">
    <property type="component" value="Unplaced"/>
</dbReference>
<dbReference type="InterPro" id="IPR036056">
    <property type="entry name" value="Fibrinogen-like_C"/>
</dbReference>
<dbReference type="SUPFAM" id="SSF56496">
    <property type="entry name" value="Fibrinogen C-terminal domain-like"/>
    <property type="match status" value="1"/>
</dbReference>
<feature type="compositionally biased region" description="Low complexity" evidence="2">
    <location>
        <begin position="25"/>
        <end position="34"/>
    </location>
</feature>
<protein>
    <submittedName>
        <fullName evidence="6">Tenascin-like isoform X1</fullName>
    </submittedName>
</protein>
<evidence type="ECO:0000313" key="5">
    <source>
        <dbReference type="Proteomes" id="UP000695022"/>
    </source>
</evidence>
<feature type="signal peptide" evidence="3">
    <location>
        <begin position="1"/>
        <end position="26"/>
    </location>
</feature>
<keyword evidence="5" id="KW-1185">Reference proteome</keyword>
<dbReference type="SMART" id="SM00186">
    <property type="entry name" value="FBG"/>
    <property type="match status" value="1"/>
</dbReference>
<dbReference type="RefSeq" id="XP_014668468.1">
    <property type="nucleotide sequence ID" value="XM_014812982.1"/>
</dbReference>
<evidence type="ECO:0000256" key="2">
    <source>
        <dbReference type="SAM" id="MobiDB-lite"/>
    </source>
</evidence>
<evidence type="ECO:0000313" key="6">
    <source>
        <dbReference type="RefSeq" id="XP_014668468.1"/>
    </source>
</evidence>
<dbReference type="InterPro" id="IPR050373">
    <property type="entry name" value="Fibrinogen_C-term_domain"/>
</dbReference>
<dbReference type="InterPro" id="IPR002181">
    <property type="entry name" value="Fibrinogen_a/b/g_C_dom"/>
</dbReference>
<evidence type="ECO:0000256" key="1">
    <source>
        <dbReference type="SAM" id="Coils"/>
    </source>
</evidence>
<accession>A0ABM1E8E7</accession>
<dbReference type="PANTHER" id="PTHR19143">
    <property type="entry name" value="FIBRINOGEN/TENASCIN/ANGIOPOEITIN"/>
    <property type="match status" value="1"/>
</dbReference>
<feature type="compositionally biased region" description="Low complexity" evidence="2">
    <location>
        <begin position="74"/>
        <end position="91"/>
    </location>
</feature>
<gene>
    <name evidence="6" type="primary">LOC106809778</name>
</gene>
<organism evidence="5 6">
    <name type="scientific">Priapulus caudatus</name>
    <name type="common">Priapulid worm</name>
    <dbReference type="NCBI Taxonomy" id="37621"/>
    <lineage>
        <taxon>Eukaryota</taxon>
        <taxon>Metazoa</taxon>
        <taxon>Ecdysozoa</taxon>
        <taxon>Scalidophora</taxon>
        <taxon>Priapulida</taxon>
        <taxon>Priapulimorpha</taxon>
        <taxon>Priapulimorphida</taxon>
        <taxon>Priapulidae</taxon>
        <taxon>Priapulus</taxon>
    </lineage>
</organism>
<feature type="chain" id="PRO_5047434314" evidence="3">
    <location>
        <begin position="27"/>
        <end position="972"/>
    </location>
</feature>
<evidence type="ECO:0000259" key="4">
    <source>
        <dbReference type="PROSITE" id="PS51406"/>
    </source>
</evidence>
<dbReference type="CDD" id="cd00087">
    <property type="entry name" value="FReD"/>
    <property type="match status" value="1"/>
</dbReference>
<dbReference type="Pfam" id="PF00147">
    <property type="entry name" value="Fibrinogen_C"/>
    <property type="match status" value="1"/>
</dbReference>
<dbReference type="PROSITE" id="PS51406">
    <property type="entry name" value="FIBRINOGEN_C_2"/>
    <property type="match status" value="1"/>
</dbReference>